<protein>
    <recommendedName>
        <fullName evidence="6">Eisosome protein 1</fullName>
    </recommendedName>
</protein>
<evidence type="ECO:0000256" key="3">
    <source>
        <dbReference type="SAM" id="MobiDB-lite"/>
    </source>
</evidence>
<feature type="coiled-coil region" evidence="2">
    <location>
        <begin position="457"/>
        <end position="556"/>
    </location>
</feature>
<evidence type="ECO:0008006" key="6">
    <source>
        <dbReference type="Google" id="ProtNLM"/>
    </source>
</evidence>
<keyword evidence="2" id="KW-0175">Coiled coil</keyword>
<sequence>MSLVSAVKERDSYGELRDDHEVKRETKISSSVYQTSGEPLSKEALYRAKLKYGVYQSPATKVSVGVPEAKVASDIAANLANENKITINAYKRLFVDPGAAHAATKVGLKSVETRPVVEVKKIDARSQSAASRAYSIASSTTSTKKVTKNAYVRSSGATSRDRAQSISSATHALSASATFNEQKVNPSPKPLNMSKVLSGAERHAERRIQERTSPERKNFSYGLRSGGAGKAAGNSFELSKEILEKMSAKIDSAAIEKEADPQNYAEWAAYAVRDVDPSTLMDAEFQEREKRRQQYLSQLTSEQVLTKARENADRELKAIDALDTQRLLFGNEAYNKAAVETAIETARKNAEKLEPYRNKINMGGGLWLSPDEVNDIAEKLINPVLGEVTQRAEDQRATDLDIKQRREAHKAEYAAWLEMQHSKIRNNATIIVNTNIRHEREKEESKQKATNDYSELVAKKDKQIADKEDKLAKTKEAKAEFEKEMEGKLKSEDERVVQVLANFDETNKKDLEDARKEQEELLKPYHDALEAAEKEHARLLEEKSDIQKEIEKLRSSIDSHGVLLLKYERSIKANDEQQAAELRNLDTLKTERQRLRTDIDENVINIANRAKEQAAISSEQARLRQLEVDALINEHKSRLNETEIELQREKLNMLDAMREAAEARGDTAIDEDRVKELLGMSSEDYITQQKNTVSKTETRPVGADLDEEDEADEDNLSEAGEEVTKPAGGHLDLAAFEREGPAPSASVRSIADVSARIPEESKSSTTAAAPSEHPTKTDKTSDVSWSEKFFLGSARARKRRESQQKSEKPEVTKPTEKPKTAEPSSTTANAGHELEPTFSGFSQDGVAEHQDTDKKKTKSTESPTMDESDEEDEEDVPDLSGADRNDDLSGTNKRSSYFQEVF</sequence>
<gene>
    <name evidence="4" type="ORF">HG537_0D01580</name>
</gene>
<evidence type="ECO:0000256" key="1">
    <source>
        <dbReference type="ARBA" id="ARBA00008528"/>
    </source>
</evidence>
<dbReference type="EMBL" id="CP059270">
    <property type="protein sequence ID" value="QLQ80157.1"/>
    <property type="molecule type" value="Genomic_DNA"/>
</dbReference>
<feature type="compositionally biased region" description="Acidic residues" evidence="3">
    <location>
        <begin position="704"/>
        <end position="721"/>
    </location>
</feature>
<organism evidence="4 5">
    <name type="scientific">Torulaspora globosa</name>
    <dbReference type="NCBI Taxonomy" id="48254"/>
    <lineage>
        <taxon>Eukaryota</taxon>
        <taxon>Fungi</taxon>
        <taxon>Dikarya</taxon>
        <taxon>Ascomycota</taxon>
        <taxon>Saccharomycotina</taxon>
        <taxon>Saccharomycetes</taxon>
        <taxon>Saccharomycetales</taxon>
        <taxon>Saccharomycetaceae</taxon>
        <taxon>Torulaspora</taxon>
    </lineage>
</organism>
<evidence type="ECO:0000313" key="4">
    <source>
        <dbReference type="EMBL" id="QLQ80157.1"/>
    </source>
</evidence>
<dbReference type="GO" id="GO:0070941">
    <property type="term" value="P:eisosome assembly"/>
    <property type="evidence" value="ECO:0007669"/>
    <property type="project" value="TreeGrafter"/>
</dbReference>
<feature type="region of interest" description="Disordered" evidence="3">
    <location>
        <begin position="688"/>
        <end position="902"/>
    </location>
</feature>
<keyword evidence="5" id="KW-1185">Reference proteome</keyword>
<feature type="coiled-coil region" evidence="2">
    <location>
        <begin position="609"/>
        <end position="664"/>
    </location>
</feature>
<comment type="similarity">
    <text evidence="1">Belongs to the EIS1 family.</text>
</comment>
<evidence type="ECO:0000256" key="2">
    <source>
        <dbReference type="SAM" id="Coils"/>
    </source>
</evidence>
<name>A0A7H9HTV9_9SACH</name>
<feature type="compositionally biased region" description="Acidic residues" evidence="3">
    <location>
        <begin position="864"/>
        <end position="877"/>
    </location>
</feature>
<feature type="region of interest" description="Disordered" evidence="3">
    <location>
        <begin position="1"/>
        <end position="22"/>
    </location>
</feature>
<accession>A0A7H9HTV9</accession>
<proteinExistence type="inferred from homology"/>
<feature type="compositionally biased region" description="Basic and acidic residues" evidence="3">
    <location>
        <begin position="801"/>
        <end position="820"/>
    </location>
</feature>
<dbReference type="InterPro" id="IPR024527">
    <property type="entry name" value="Eisosome1"/>
</dbReference>
<dbReference type="Pfam" id="PF12757">
    <property type="entry name" value="Eisosome1"/>
    <property type="match status" value="1"/>
</dbReference>
<dbReference type="OrthoDB" id="4070583at2759"/>
<reference evidence="4 5" key="1">
    <citation type="submission" date="2020-06" db="EMBL/GenBank/DDBJ databases">
        <title>The yeast mating-type switching endonuclease HO is a domesticated member of an unorthodox homing genetic element family.</title>
        <authorList>
            <person name="Coughlan A.Y."/>
            <person name="Lombardi L."/>
            <person name="Braun-Galleani S."/>
            <person name="Martos A.R."/>
            <person name="Galeote V."/>
            <person name="Bigey F."/>
            <person name="Dequin S."/>
            <person name="Byrne K.P."/>
            <person name="Wolfe K.H."/>
        </authorList>
    </citation>
    <scope>NUCLEOTIDE SEQUENCE [LARGE SCALE GENOMIC DNA]</scope>
    <source>
        <strain evidence="4 5">CBS2947</strain>
    </source>
</reference>
<dbReference type="AlphaFoldDB" id="A0A7H9HTV9"/>
<dbReference type="PANTHER" id="PTHR28298:SF1">
    <property type="entry name" value="EISOSOME PROTEIN 1"/>
    <property type="match status" value="1"/>
</dbReference>
<feature type="compositionally biased region" description="Basic and acidic residues" evidence="3">
    <location>
        <begin position="7"/>
        <end position="22"/>
    </location>
</feature>
<dbReference type="Proteomes" id="UP000510647">
    <property type="component" value="Chromosome 4"/>
</dbReference>
<evidence type="ECO:0000313" key="5">
    <source>
        <dbReference type="Proteomes" id="UP000510647"/>
    </source>
</evidence>
<feature type="compositionally biased region" description="Polar residues" evidence="3">
    <location>
        <begin position="888"/>
        <end position="902"/>
    </location>
</feature>
<dbReference type="PANTHER" id="PTHR28298">
    <property type="entry name" value="EISOSOME PROTEIN 1"/>
    <property type="match status" value="1"/>
</dbReference>